<protein>
    <recommendedName>
        <fullName evidence="4">Secreted protein</fullName>
    </recommendedName>
</protein>
<dbReference type="Proteomes" id="UP000070054">
    <property type="component" value="Unassembled WGS sequence"/>
</dbReference>
<sequence>MKFSIPLLLAAFATQALGDRHHFCWCGSDQVPKSDPCLTQAACAKYPQDKFFGVKGGDPSAPTISKWSEKKAKCYSTRAWPVIPHPFLGGNEFEDACFAAAADQAVVDACGVSLGSRTGVKSYCSEPFD</sequence>
<accession>A0A135RP25</accession>
<keyword evidence="3" id="KW-1185">Reference proteome</keyword>
<dbReference type="AlphaFoldDB" id="A0A135RP25"/>
<feature type="chain" id="PRO_5007801002" description="Secreted protein" evidence="1">
    <location>
        <begin position="19"/>
        <end position="129"/>
    </location>
</feature>
<dbReference type="EMBL" id="JEMN01001863">
    <property type="protein sequence ID" value="KXH25325.1"/>
    <property type="molecule type" value="Genomic_DNA"/>
</dbReference>
<evidence type="ECO:0000313" key="2">
    <source>
        <dbReference type="EMBL" id="KXH25325.1"/>
    </source>
</evidence>
<evidence type="ECO:0000313" key="3">
    <source>
        <dbReference type="Proteomes" id="UP000070054"/>
    </source>
</evidence>
<comment type="caution">
    <text evidence="2">The sequence shown here is derived from an EMBL/GenBank/DDBJ whole genome shotgun (WGS) entry which is preliminary data.</text>
</comment>
<reference evidence="2 3" key="1">
    <citation type="submission" date="2014-02" db="EMBL/GenBank/DDBJ databases">
        <title>The genome sequence of Colletotrichum nymphaeae SA-01.</title>
        <authorList>
            <person name="Baroncelli R."/>
            <person name="Thon M.R."/>
        </authorList>
    </citation>
    <scope>NUCLEOTIDE SEQUENCE [LARGE SCALE GENOMIC DNA]</scope>
    <source>
        <strain evidence="2 3">SA-01</strain>
    </source>
</reference>
<keyword evidence="1" id="KW-0732">Signal</keyword>
<dbReference type="OrthoDB" id="4804156at2759"/>
<gene>
    <name evidence="2" type="ORF">CNYM01_11131</name>
</gene>
<evidence type="ECO:0000256" key="1">
    <source>
        <dbReference type="SAM" id="SignalP"/>
    </source>
</evidence>
<evidence type="ECO:0008006" key="4">
    <source>
        <dbReference type="Google" id="ProtNLM"/>
    </source>
</evidence>
<proteinExistence type="predicted"/>
<name>A0A135RP25_9PEZI</name>
<organism evidence="2 3">
    <name type="scientific">Colletotrichum nymphaeae SA-01</name>
    <dbReference type="NCBI Taxonomy" id="1460502"/>
    <lineage>
        <taxon>Eukaryota</taxon>
        <taxon>Fungi</taxon>
        <taxon>Dikarya</taxon>
        <taxon>Ascomycota</taxon>
        <taxon>Pezizomycotina</taxon>
        <taxon>Sordariomycetes</taxon>
        <taxon>Hypocreomycetidae</taxon>
        <taxon>Glomerellales</taxon>
        <taxon>Glomerellaceae</taxon>
        <taxon>Colletotrichum</taxon>
        <taxon>Colletotrichum acutatum species complex</taxon>
    </lineage>
</organism>
<feature type="signal peptide" evidence="1">
    <location>
        <begin position="1"/>
        <end position="18"/>
    </location>
</feature>